<dbReference type="RefSeq" id="WP_229157203.1">
    <property type="nucleotide sequence ID" value="NZ_JAJEWP010000001.1"/>
</dbReference>
<sequence length="255" mass="28395">MARSINRCLSVLLCLPLVGTLLLTTGAATAKPTMLVAADNAPPYHSYDDNGQARGLLVEFAQEWAADFSPRFVQCPWARCLKLVASGEADVLLWITRTEEREVDFVFLDPPISYEDITLTLVLKANSPDITSPEDFDGKVIGMLRGASFSLPILADIPPENLIRAVSDEQLLQWLLADKVDAIVSAQQVFEHMHKGVIDAQKLYYASYQITGNEPSYIAISRHSPLLQYRELLESRIQKLRGKWQQKLLTAPTAP</sequence>
<evidence type="ECO:0000259" key="4">
    <source>
        <dbReference type="SMART" id="SM00062"/>
    </source>
</evidence>
<reference evidence="5 6" key="1">
    <citation type="submission" date="2021-10" db="EMBL/GenBank/DDBJ databases">
        <title>Draft genome of Aestuariibacter halophilus JC2043.</title>
        <authorList>
            <person name="Emsley S.A."/>
            <person name="Pfannmuller K.M."/>
            <person name="Ushijima B."/>
            <person name="Saw J.H."/>
            <person name="Videau P."/>
        </authorList>
    </citation>
    <scope>NUCLEOTIDE SEQUENCE [LARGE SCALE GENOMIC DNA]</scope>
    <source>
        <strain evidence="5 6">JC2043</strain>
    </source>
</reference>
<comment type="caution">
    <text evidence="5">The sequence shown here is derived from an EMBL/GenBank/DDBJ whole genome shotgun (WGS) entry which is preliminary data.</text>
</comment>
<accession>A0ABS8G592</accession>
<dbReference type="SMART" id="SM00062">
    <property type="entry name" value="PBPb"/>
    <property type="match status" value="1"/>
</dbReference>
<evidence type="ECO:0000256" key="1">
    <source>
        <dbReference type="ARBA" id="ARBA00010333"/>
    </source>
</evidence>
<keyword evidence="6" id="KW-1185">Reference proteome</keyword>
<dbReference type="SUPFAM" id="SSF53850">
    <property type="entry name" value="Periplasmic binding protein-like II"/>
    <property type="match status" value="1"/>
</dbReference>
<dbReference type="PANTHER" id="PTHR35936:SF35">
    <property type="entry name" value="L-CYSTINE-BINDING PROTEIN TCYJ"/>
    <property type="match status" value="1"/>
</dbReference>
<dbReference type="Pfam" id="PF00497">
    <property type="entry name" value="SBP_bac_3"/>
    <property type="match status" value="1"/>
</dbReference>
<gene>
    <name evidence="5" type="ORF">LJ739_03460</name>
</gene>
<feature type="chain" id="PRO_5045915109" evidence="3">
    <location>
        <begin position="31"/>
        <end position="255"/>
    </location>
</feature>
<keyword evidence="2 3" id="KW-0732">Signal</keyword>
<feature type="domain" description="Solute-binding protein family 3/N-terminal" evidence="4">
    <location>
        <begin position="33"/>
        <end position="252"/>
    </location>
</feature>
<evidence type="ECO:0000313" key="6">
    <source>
        <dbReference type="Proteomes" id="UP001520878"/>
    </source>
</evidence>
<dbReference type="EMBL" id="JAJEWP010000001">
    <property type="protein sequence ID" value="MCC2615296.1"/>
    <property type="molecule type" value="Genomic_DNA"/>
</dbReference>
<dbReference type="InterPro" id="IPR001638">
    <property type="entry name" value="Solute-binding_3/MltF_N"/>
</dbReference>
<evidence type="ECO:0000256" key="3">
    <source>
        <dbReference type="SAM" id="SignalP"/>
    </source>
</evidence>
<dbReference type="Proteomes" id="UP001520878">
    <property type="component" value="Unassembled WGS sequence"/>
</dbReference>
<protein>
    <submittedName>
        <fullName evidence="5">Transporter substrate-binding domain-containing protein</fullName>
    </submittedName>
</protein>
<evidence type="ECO:0000256" key="2">
    <source>
        <dbReference type="ARBA" id="ARBA00022729"/>
    </source>
</evidence>
<name>A0ABS8G592_9ALTE</name>
<organism evidence="5 6">
    <name type="scientific">Fluctibacter halophilus</name>
    <dbReference type="NCBI Taxonomy" id="226011"/>
    <lineage>
        <taxon>Bacteria</taxon>
        <taxon>Pseudomonadati</taxon>
        <taxon>Pseudomonadota</taxon>
        <taxon>Gammaproteobacteria</taxon>
        <taxon>Alteromonadales</taxon>
        <taxon>Alteromonadaceae</taxon>
        <taxon>Fluctibacter</taxon>
    </lineage>
</organism>
<comment type="similarity">
    <text evidence="1">Belongs to the bacterial solute-binding protein 3 family.</text>
</comment>
<evidence type="ECO:0000313" key="5">
    <source>
        <dbReference type="EMBL" id="MCC2615296.1"/>
    </source>
</evidence>
<dbReference type="PANTHER" id="PTHR35936">
    <property type="entry name" value="MEMBRANE-BOUND LYTIC MUREIN TRANSGLYCOSYLASE F"/>
    <property type="match status" value="1"/>
</dbReference>
<dbReference type="Gene3D" id="3.40.190.10">
    <property type="entry name" value="Periplasmic binding protein-like II"/>
    <property type="match status" value="2"/>
</dbReference>
<feature type="signal peptide" evidence="3">
    <location>
        <begin position="1"/>
        <end position="30"/>
    </location>
</feature>
<proteinExistence type="inferred from homology"/>